<dbReference type="Proteomes" id="UP000830167">
    <property type="component" value="Chromosome"/>
</dbReference>
<evidence type="ECO:0000259" key="1">
    <source>
        <dbReference type="Pfam" id="PF01863"/>
    </source>
</evidence>
<feature type="domain" description="YgjP-like metallopeptidase" evidence="1">
    <location>
        <begin position="30"/>
        <end position="194"/>
    </location>
</feature>
<dbReference type="Pfam" id="PF01863">
    <property type="entry name" value="YgjP-like"/>
    <property type="match status" value="1"/>
</dbReference>
<reference evidence="2" key="1">
    <citation type="submission" date="2021-12" db="EMBL/GenBank/DDBJ databases">
        <title>Alicyclobacillaceae gen. nov., sp. nov., isolated from chalcocite enrichment system.</title>
        <authorList>
            <person name="Jiang Z."/>
        </authorList>
    </citation>
    <scope>NUCLEOTIDE SEQUENCE</scope>
    <source>
        <strain evidence="2">MYW30-H2</strain>
    </source>
</reference>
<dbReference type="Gene3D" id="3.30.2010.10">
    <property type="entry name" value="Metalloproteases ('zincins'), catalytic domain"/>
    <property type="match status" value="1"/>
</dbReference>
<dbReference type="CDD" id="cd07344">
    <property type="entry name" value="M48_yhfN_like"/>
    <property type="match status" value="1"/>
</dbReference>
<dbReference type="EMBL" id="CP089291">
    <property type="protein sequence ID" value="UOF92114.1"/>
    <property type="molecule type" value="Genomic_DNA"/>
</dbReference>
<accession>A0ABY4CPC6</accession>
<evidence type="ECO:0000313" key="2">
    <source>
        <dbReference type="EMBL" id="UOF92114.1"/>
    </source>
</evidence>
<gene>
    <name evidence="2" type="ORF">LSG31_07930</name>
</gene>
<name>A0ABY4CPC6_9BACL</name>
<evidence type="ECO:0000313" key="3">
    <source>
        <dbReference type="Proteomes" id="UP000830167"/>
    </source>
</evidence>
<dbReference type="InterPro" id="IPR053136">
    <property type="entry name" value="UTP_pyrophosphatase-like"/>
</dbReference>
<keyword evidence="3" id="KW-1185">Reference proteome</keyword>
<dbReference type="InterPro" id="IPR002725">
    <property type="entry name" value="YgjP-like_metallopeptidase"/>
</dbReference>
<dbReference type="PANTHER" id="PTHR30399:SF1">
    <property type="entry name" value="UTP PYROPHOSPHATASE"/>
    <property type="match status" value="1"/>
</dbReference>
<dbReference type="PANTHER" id="PTHR30399">
    <property type="entry name" value="UNCHARACTERIZED PROTEIN YGJP"/>
    <property type="match status" value="1"/>
</dbReference>
<organism evidence="2 3">
    <name type="scientific">Fodinisporobacter ferrooxydans</name>
    <dbReference type="NCBI Taxonomy" id="2901836"/>
    <lineage>
        <taxon>Bacteria</taxon>
        <taxon>Bacillati</taxon>
        <taxon>Bacillota</taxon>
        <taxon>Bacilli</taxon>
        <taxon>Bacillales</taxon>
        <taxon>Alicyclobacillaceae</taxon>
        <taxon>Fodinisporobacter</taxon>
    </lineage>
</organism>
<proteinExistence type="predicted"/>
<sequence length="205" mass="24116">MNQRTKGQAGPKESDGAWTIESPSALVQGLAKESRFYYQGKPFIIQIVRPQNGQASPKKGHVAMEFKDGKLRIIWLPDINRPHPLLVRRVLLEWYKQNARQLIPERVRLLSKRMNLSYNRITLKDQKTRWGSCSSLRNLNFNWRLIMAPPDVLDYVVIHELAHLREMNHSKQFWSIVEQFMPQYRIHKDWLKENGAQLFTLKGDV</sequence>
<protein>
    <submittedName>
        <fullName evidence="2">M48 family metallopeptidase</fullName>
    </submittedName>
</protein>
<dbReference type="RefSeq" id="WP_347438799.1">
    <property type="nucleotide sequence ID" value="NZ_CP089291.1"/>
</dbReference>